<evidence type="ECO:0000313" key="1">
    <source>
        <dbReference type="EMBL" id="KRG60799.1"/>
    </source>
</evidence>
<dbReference type="AlphaFoldDB" id="A0A0R0BTT7"/>
<dbReference type="Proteomes" id="UP000051254">
    <property type="component" value="Unassembled WGS sequence"/>
</dbReference>
<comment type="caution">
    <text evidence="1">The sequence shown here is derived from an EMBL/GenBank/DDBJ whole genome shotgun (WGS) entry which is preliminary data.</text>
</comment>
<evidence type="ECO:0000313" key="2">
    <source>
        <dbReference type="Proteomes" id="UP000051254"/>
    </source>
</evidence>
<name>A0A0R0BTT7_9GAMM</name>
<reference evidence="1 2" key="1">
    <citation type="submission" date="2015-05" db="EMBL/GenBank/DDBJ databases">
        <title>Genome sequencing and analysis of members of genus Stenotrophomonas.</title>
        <authorList>
            <person name="Patil P.P."/>
            <person name="Midha S."/>
            <person name="Patil P.B."/>
        </authorList>
    </citation>
    <scope>NUCLEOTIDE SEQUENCE [LARGE SCALE GENOMIC DNA]</scope>
    <source>
        <strain evidence="1 2">DSM 17805</strain>
    </source>
</reference>
<accession>A0A0R0BTT7</accession>
<protein>
    <submittedName>
        <fullName evidence="1">Uncharacterized protein</fullName>
    </submittedName>
</protein>
<dbReference type="PATRIC" id="fig|266128.3.peg.1266"/>
<dbReference type="STRING" id="266128.ABB25_00985"/>
<sequence length="89" mass="9503">MIDVRELRWECGDGSAPGVAVPAVAGLRSTTITSRAAIAAAQTLGADVFFAFALIGPAYCCAYGLHTWEEFGSRERGCRQCGLREVNHV</sequence>
<organism evidence="1 2">
    <name type="scientific">Stenotrophomonas koreensis</name>
    <dbReference type="NCBI Taxonomy" id="266128"/>
    <lineage>
        <taxon>Bacteria</taxon>
        <taxon>Pseudomonadati</taxon>
        <taxon>Pseudomonadota</taxon>
        <taxon>Gammaproteobacteria</taxon>
        <taxon>Lysobacterales</taxon>
        <taxon>Lysobacteraceae</taxon>
        <taxon>Stenotrophomonas</taxon>
    </lineage>
</organism>
<gene>
    <name evidence="1" type="ORF">ABB25_00985</name>
</gene>
<proteinExistence type="predicted"/>
<dbReference type="EMBL" id="LDJH01000002">
    <property type="protein sequence ID" value="KRG60799.1"/>
    <property type="molecule type" value="Genomic_DNA"/>
</dbReference>
<keyword evidence="2" id="KW-1185">Reference proteome</keyword>